<accession>A0A814WLQ4</accession>
<dbReference type="EMBL" id="CAJNOR010001811">
    <property type="protein sequence ID" value="CAF1202903.1"/>
    <property type="molecule type" value="Genomic_DNA"/>
</dbReference>
<keyword evidence="1" id="KW-0812">Transmembrane</keyword>
<reference evidence="2" key="1">
    <citation type="submission" date="2021-02" db="EMBL/GenBank/DDBJ databases">
        <authorList>
            <person name="Nowell W R."/>
        </authorList>
    </citation>
    <scope>NUCLEOTIDE SEQUENCE</scope>
</reference>
<feature type="transmembrane region" description="Helical" evidence="1">
    <location>
        <begin position="180"/>
        <end position="200"/>
    </location>
</feature>
<sequence length="223" mass="26163">MPNSYHYFESGEVSLERIQLEIELLKQLQEANLLYDIDWGAYDTVALKLFIQAGINEVKNELDRRQTQQVTSFEQVNFIRLSVQRSFVKQEDFQSKSSSVIVILNTVLIIFCILSIGGLLLYEYVHFNDEHCLFMTLDYPLTAKRRQLTFTDNLSIILLTFASYLLLSYIITATRLNRKLILFGILTLLIVILLVLRKVYQVMTFLSKHREIRWANLYDYLNS</sequence>
<protein>
    <submittedName>
        <fullName evidence="2">Uncharacterized protein</fullName>
    </submittedName>
</protein>
<comment type="caution">
    <text evidence="2">The sequence shown here is derived from an EMBL/GenBank/DDBJ whole genome shotgun (WGS) entry which is preliminary data.</text>
</comment>
<evidence type="ECO:0000313" key="3">
    <source>
        <dbReference type="Proteomes" id="UP000663828"/>
    </source>
</evidence>
<evidence type="ECO:0000256" key="1">
    <source>
        <dbReference type="SAM" id="Phobius"/>
    </source>
</evidence>
<dbReference type="AlphaFoldDB" id="A0A814WLQ4"/>
<name>A0A814WLQ4_ADIRI</name>
<keyword evidence="1" id="KW-0472">Membrane</keyword>
<keyword evidence="3" id="KW-1185">Reference proteome</keyword>
<feature type="transmembrane region" description="Helical" evidence="1">
    <location>
        <begin position="100"/>
        <end position="122"/>
    </location>
</feature>
<dbReference type="Proteomes" id="UP000663828">
    <property type="component" value="Unassembled WGS sequence"/>
</dbReference>
<feature type="transmembrane region" description="Helical" evidence="1">
    <location>
        <begin position="154"/>
        <end position="174"/>
    </location>
</feature>
<proteinExistence type="predicted"/>
<keyword evidence="1" id="KW-1133">Transmembrane helix</keyword>
<evidence type="ECO:0000313" key="2">
    <source>
        <dbReference type="EMBL" id="CAF1202903.1"/>
    </source>
</evidence>
<organism evidence="2 3">
    <name type="scientific">Adineta ricciae</name>
    <name type="common">Rotifer</name>
    <dbReference type="NCBI Taxonomy" id="249248"/>
    <lineage>
        <taxon>Eukaryota</taxon>
        <taxon>Metazoa</taxon>
        <taxon>Spiralia</taxon>
        <taxon>Gnathifera</taxon>
        <taxon>Rotifera</taxon>
        <taxon>Eurotatoria</taxon>
        <taxon>Bdelloidea</taxon>
        <taxon>Adinetida</taxon>
        <taxon>Adinetidae</taxon>
        <taxon>Adineta</taxon>
    </lineage>
</organism>
<gene>
    <name evidence="2" type="ORF">XAT740_LOCUS23777</name>
</gene>